<dbReference type="EMBL" id="MT144838">
    <property type="protein sequence ID" value="QJI00238.1"/>
    <property type="molecule type" value="Genomic_DNA"/>
</dbReference>
<evidence type="ECO:0000313" key="1">
    <source>
        <dbReference type="EMBL" id="QJA50804.1"/>
    </source>
</evidence>
<dbReference type="AlphaFoldDB" id="A0A6H1ZTA0"/>
<reference evidence="1" key="1">
    <citation type="submission" date="2020-03" db="EMBL/GenBank/DDBJ databases">
        <title>The deep terrestrial virosphere.</title>
        <authorList>
            <person name="Holmfeldt K."/>
            <person name="Nilsson E."/>
            <person name="Simone D."/>
            <person name="Lopez-Fernandez M."/>
            <person name="Wu X."/>
            <person name="de Brujin I."/>
            <person name="Lundin D."/>
            <person name="Andersson A."/>
            <person name="Bertilsson S."/>
            <person name="Dopson M."/>
        </authorList>
    </citation>
    <scope>NUCLEOTIDE SEQUENCE</scope>
    <source>
        <strain evidence="1">TM448A01898</strain>
        <strain evidence="2">TM448B01885</strain>
    </source>
</reference>
<dbReference type="EMBL" id="MT144218">
    <property type="protein sequence ID" value="QJA50804.1"/>
    <property type="molecule type" value="Genomic_DNA"/>
</dbReference>
<gene>
    <name evidence="1" type="ORF">TM448A01898_0018</name>
    <name evidence="2" type="ORF">TM448B01885_0008</name>
</gene>
<accession>A0A6H1ZTA0</accession>
<protein>
    <submittedName>
        <fullName evidence="1">Uncharacterized protein</fullName>
    </submittedName>
</protein>
<evidence type="ECO:0000313" key="2">
    <source>
        <dbReference type="EMBL" id="QJI00238.1"/>
    </source>
</evidence>
<organism evidence="1">
    <name type="scientific">viral metagenome</name>
    <dbReference type="NCBI Taxonomy" id="1070528"/>
    <lineage>
        <taxon>unclassified sequences</taxon>
        <taxon>metagenomes</taxon>
        <taxon>organismal metagenomes</taxon>
    </lineage>
</organism>
<proteinExistence type="predicted"/>
<sequence>MNERKKVNLPKPKSLKKICDNLWRECCRARAGYKSELSGDTKILQIHHIVNKPNNRLRFELLNGICLTRAEHIYGIHSRDTVIANKYRKRILREIGMGRYAYLLAFRKGIYKTDLKAVKIYLEEQLKIIKGE</sequence>
<name>A0A6H1ZTA0_9ZZZZ</name>